<evidence type="ECO:0000313" key="2">
    <source>
        <dbReference type="WBParaSite" id="PEQ_0000043301-mRNA-1"/>
    </source>
</evidence>
<evidence type="ECO:0000313" key="1">
    <source>
        <dbReference type="Proteomes" id="UP000887564"/>
    </source>
</evidence>
<accession>A0A914RFG1</accession>
<sequence length="38" mass="4403">MIVGDTYGFYQLVLRKHACRYVFNPAAYSPIHSFLINP</sequence>
<dbReference type="Proteomes" id="UP000887564">
    <property type="component" value="Unplaced"/>
</dbReference>
<reference evidence="2" key="1">
    <citation type="submission" date="2022-11" db="UniProtKB">
        <authorList>
            <consortium name="WormBaseParasite"/>
        </authorList>
    </citation>
    <scope>IDENTIFICATION</scope>
</reference>
<name>A0A914RFG1_PAREQ</name>
<proteinExistence type="predicted"/>
<protein>
    <submittedName>
        <fullName evidence="2">Uncharacterized protein</fullName>
    </submittedName>
</protein>
<organism evidence="1 2">
    <name type="scientific">Parascaris equorum</name>
    <name type="common">Equine roundworm</name>
    <dbReference type="NCBI Taxonomy" id="6256"/>
    <lineage>
        <taxon>Eukaryota</taxon>
        <taxon>Metazoa</taxon>
        <taxon>Ecdysozoa</taxon>
        <taxon>Nematoda</taxon>
        <taxon>Chromadorea</taxon>
        <taxon>Rhabditida</taxon>
        <taxon>Spirurina</taxon>
        <taxon>Ascaridomorpha</taxon>
        <taxon>Ascaridoidea</taxon>
        <taxon>Ascarididae</taxon>
        <taxon>Parascaris</taxon>
    </lineage>
</organism>
<dbReference type="WBParaSite" id="PEQ_0000043301-mRNA-1">
    <property type="protein sequence ID" value="PEQ_0000043301-mRNA-1"/>
    <property type="gene ID" value="PEQ_0000043301"/>
</dbReference>
<keyword evidence="1" id="KW-1185">Reference proteome</keyword>
<dbReference type="AlphaFoldDB" id="A0A914RFG1"/>